<dbReference type="SUPFAM" id="SSF54637">
    <property type="entry name" value="Thioesterase/thiol ester dehydrase-isomerase"/>
    <property type="match status" value="1"/>
</dbReference>
<proteinExistence type="predicted"/>
<dbReference type="Pfam" id="PF03061">
    <property type="entry name" value="4HBT"/>
    <property type="match status" value="1"/>
</dbReference>
<sequence length="223" mass="24963">MIRLLTRLTLPVVGLSAGYLLFPKEWRKNSYSDRRLASFNTSVLEELTKTEEFQKLANDESITRIIKSESFPPQHHDNHVGSGILFGPNLMEIDPVLFISESTGDLTSFYHLGSELISQDGQIHNGIISTILDEGLCFCGFPQLPSKKGVTAKLSINFENQAPPNSTLVLRAKVVEAKGRKVVIDGTLETFPFDGSSPVRIANSKCVLVEPKWFKYFSWLQIF</sequence>
<name>A0A9P0QQ15_9ASCO</name>
<organism evidence="2 3">
    <name type="scientific">[Candida] railenensis</name>
    <dbReference type="NCBI Taxonomy" id="45579"/>
    <lineage>
        <taxon>Eukaryota</taxon>
        <taxon>Fungi</taxon>
        <taxon>Dikarya</taxon>
        <taxon>Ascomycota</taxon>
        <taxon>Saccharomycotina</taxon>
        <taxon>Pichiomycetes</taxon>
        <taxon>Debaryomycetaceae</taxon>
        <taxon>Kurtzmaniella</taxon>
    </lineage>
</organism>
<comment type="caution">
    <text evidence="2">The sequence shown here is derived from an EMBL/GenBank/DDBJ whole genome shotgun (WGS) entry which is preliminary data.</text>
</comment>
<keyword evidence="3" id="KW-1185">Reference proteome</keyword>
<evidence type="ECO:0000313" key="2">
    <source>
        <dbReference type="EMBL" id="CAH2353390.1"/>
    </source>
</evidence>
<dbReference type="OrthoDB" id="506431at2759"/>
<dbReference type="EMBL" id="CAKXYY010000010">
    <property type="protein sequence ID" value="CAH2353390.1"/>
    <property type="molecule type" value="Genomic_DNA"/>
</dbReference>
<dbReference type="Gene3D" id="3.10.129.10">
    <property type="entry name" value="Hotdog Thioesterase"/>
    <property type="match status" value="1"/>
</dbReference>
<evidence type="ECO:0000259" key="1">
    <source>
        <dbReference type="Pfam" id="PF03061"/>
    </source>
</evidence>
<protein>
    <submittedName>
        <fullName evidence="2">Uncharacterized protein CAWG_04269, mitochondrial</fullName>
    </submittedName>
</protein>
<dbReference type="AlphaFoldDB" id="A0A9P0QQ15"/>
<accession>A0A9P0QQ15</accession>
<dbReference type="PANTHER" id="PTHR47260">
    <property type="entry name" value="UPF0644 PROTEIN PB2B4.06"/>
    <property type="match status" value="1"/>
</dbReference>
<dbReference type="Proteomes" id="UP000837801">
    <property type="component" value="Unassembled WGS sequence"/>
</dbReference>
<reference evidence="2" key="1">
    <citation type="submission" date="2022-03" db="EMBL/GenBank/DDBJ databases">
        <authorList>
            <person name="Legras J.-L."/>
            <person name="Devillers H."/>
            <person name="Grondin C."/>
        </authorList>
    </citation>
    <scope>NUCLEOTIDE SEQUENCE</scope>
    <source>
        <strain evidence="2">CLIB 1423</strain>
    </source>
</reference>
<dbReference type="InterPro" id="IPR029069">
    <property type="entry name" value="HotDog_dom_sf"/>
</dbReference>
<evidence type="ECO:0000313" key="3">
    <source>
        <dbReference type="Proteomes" id="UP000837801"/>
    </source>
</evidence>
<dbReference type="CDD" id="cd03443">
    <property type="entry name" value="PaaI_thioesterase"/>
    <property type="match status" value="1"/>
</dbReference>
<feature type="domain" description="Thioesterase" evidence="1">
    <location>
        <begin position="121"/>
        <end position="188"/>
    </location>
</feature>
<dbReference type="InterPro" id="IPR006683">
    <property type="entry name" value="Thioestr_dom"/>
</dbReference>
<dbReference type="InterPro" id="IPR052061">
    <property type="entry name" value="PTE-AB_protein"/>
</dbReference>
<gene>
    <name evidence="2" type="ORF">CLIB1423_10S03906</name>
</gene>
<dbReference type="PANTHER" id="PTHR47260:SF4">
    <property type="entry name" value="MIOREX COMPLEX COMPONENT 3"/>
    <property type="match status" value="1"/>
</dbReference>